<keyword evidence="3" id="KW-0813">Transport</keyword>
<dbReference type="PANTHER" id="PTHR12952">
    <property type="entry name" value="SYS1"/>
    <property type="match status" value="1"/>
</dbReference>
<keyword evidence="4 10" id="KW-0812">Transmembrane</keyword>
<protein>
    <submittedName>
        <fullName evidence="11">Integral membrane protein of the Golgi</fullName>
    </submittedName>
</protein>
<dbReference type="GO" id="GO:0043001">
    <property type="term" value="P:Golgi to plasma membrane protein transport"/>
    <property type="evidence" value="ECO:0007669"/>
    <property type="project" value="TreeGrafter"/>
</dbReference>
<evidence type="ECO:0000256" key="2">
    <source>
        <dbReference type="ARBA" id="ARBA00008160"/>
    </source>
</evidence>
<reference evidence="11 12" key="1">
    <citation type="submission" date="2020-04" db="EMBL/GenBank/DDBJ databases">
        <title>Perkinsus olseni comparative genomics.</title>
        <authorList>
            <person name="Bogema D.R."/>
        </authorList>
    </citation>
    <scope>NUCLEOTIDE SEQUENCE [LARGE SCALE GENOMIC DNA]</scope>
    <source>
        <strain evidence="11 12">ATCC PRA-207</strain>
    </source>
</reference>
<evidence type="ECO:0000256" key="1">
    <source>
        <dbReference type="ARBA" id="ARBA00004653"/>
    </source>
</evidence>
<gene>
    <name evidence="11" type="primary">SYS1_1</name>
    <name evidence="11" type="ORF">FOZ63_002028</name>
</gene>
<keyword evidence="7" id="KW-0333">Golgi apparatus</keyword>
<dbReference type="PANTHER" id="PTHR12952:SF0">
    <property type="entry name" value="PROTEIN SYS1 HOMOLOG"/>
    <property type="match status" value="1"/>
</dbReference>
<dbReference type="Proteomes" id="UP000553632">
    <property type="component" value="Unassembled WGS sequence"/>
</dbReference>
<comment type="subcellular location">
    <subcellularLocation>
        <location evidence="1">Golgi apparatus membrane</location>
        <topology evidence="1">Multi-pass membrane protein</topology>
    </subcellularLocation>
</comment>
<proteinExistence type="inferred from homology"/>
<dbReference type="OMA" id="EYEMVGM"/>
<evidence type="ECO:0000313" key="11">
    <source>
        <dbReference type="EMBL" id="KAF4720154.1"/>
    </source>
</evidence>
<evidence type="ECO:0000256" key="3">
    <source>
        <dbReference type="ARBA" id="ARBA00022448"/>
    </source>
</evidence>
<feature type="region of interest" description="Disordered" evidence="9">
    <location>
        <begin position="190"/>
        <end position="215"/>
    </location>
</feature>
<dbReference type="GO" id="GO:0006895">
    <property type="term" value="P:Golgi to endosome transport"/>
    <property type="evidence" value="ECO:0007669"/>
    <property type="project" value="TreeGrafter"/>
</dbReference>
<evidence type="ECO:0000256" key="8">
    <source>
        <dbReference type="ARBA" id="ARBA00023136"/>
    </source>
</evidence>
<dbReference type="GO" id="GO:0005829">
    <property type="term" value="C:cytosol"/>
    <property type="evidence" value="ECO:0007669"/>
    <property type="project" value="GOC"/>
</dbReference>
<evidence type="ECO:0000256" key="7">
    <source>
        <dbReference type="ARBA" id="ARBA00023034"/>
    </source>
</evidence>
<evidence type="ECO:0000256" key="5">
    <source>
        <dbReference type="ARBA" id="ARBA00022927"/>
    </source>
</evidence>
<dbReference type="AlphaFoldDB" id="A0A7J6RHG1"/>
<evidence type="ECO:0000256" key="4">
    <source>
        <dbReference type="ARBA" id="ARBA00022692"/>
    </source>
</evidence>
<dbReference type="Pfam" id="PF09801">
    <property type="entry name" value="SYS1"/>
    <property type="match status" value="1"/>
</dbReference>
<dbReference type="InterPro" id="IPR019185">
    <property type="entry name" value="Integral_membrane_SYS1-rel"/>
</dbReference>
<comment type="caution">
    <text evidence="11">The sequence shown here is derived from an EMBL/GenBank/DDBJ whole genome shotgun (WGS) entry which is preliminary data.</text>
</comment>
<dbReference type="PROSITE" id="PS51257">
    <property type="entry name" value="PROKAR_LIPOPROTEIN"/>
    <property type="match status" value="1"/>
</dbReference>
<evidence type="ECO:0000256" key="9">
    <source>
        <dbReference type="SAM" id="MobiDB-lite"/>
    </source>
</evidence>
<evidence type="ECO:0000256" key="10">
    <source>
        <dbReference type="SAM" id="Phobius"/>
    </source>
</evidence>
<organism evidence="11 12">
    <name type="scientific">Perkinsus olseni</name>
    <name type="common">Perkinsus atlanticus</name>
    <dbReference type="NCBI Taxonomy" id="32597"/>
    <lineage>
        <taxon>Eukaryota</taxon>
        <taxon>Sar</taxon>
        <taxon>Alveolata</taxon>
        <taxon>Perkinsozoa</taxon>
        <taxon>Perkinsea</taxon>
        <taxon>Perkinsida</taxon>
        <taxon>Perkinsidae</taxon>
        <taxon>Perkinsus</taxon>
    </lineage>
</organism>
<feature type="transmembrane region" description="Helical" evidence="10">
    <location>
        <begin position="68"/>
        <end position="88"/>
    </location>
</feature>
<feature type="transmembrane region" description="Helical" evidence="10">
    <location>
        <begin position="143"/>
        <end position="162"/>
    </location>
</feature>
<sequence>MASGGRFFGKEVFNPKFICMQIVAMQACYYLLLVAGVCTLNQLCGLPVAVSRLFRDDNVGFGDTESTIMTTVLVLMSPLMSIVLTSIVERAKKCLDFVVTYHIWHLTSTWIQMGRIPSYCSTWDLIPHHARIMGYRLVVSVSWWLWPIAAATITVLLSEYLCMQLETREISLGGGNAVLEREEAAAAARQFGQQKHSADGPSVGGTEPPVELDCV</sequence>
<feature type="transmembrane region" description="Helical" evidence="10">
    <location>
        <begin position="27"/>
        <end position="48"/>
    </location>
</feature>
<keyword evidence="6 10" id="KW-1133">Transmembrane helix</keyword>
<comment type="similarity">
    <text evidence="2">Belongs to the SYS1 family.</text>
</comment>
<evidence type="ECO:0000313" key="12">
    <source>
        <dbReference type="Proteomes" id="UP000553632"/>
    </source>
</evidence>
<dbReference type="GO" id="GO:0005802">
    <property type="term" value="C:trans-Golgi network"/>
    <property type="evidence" value="ECO:0007669"/>
    <property type="project" value="TreeGrafter"/>
</dbReference>
<keyword evidence="8 10" id="KW-0472">Membrane</keyword>
<dbReference type="GO" id="GO:0034067">
    <property type="term" value="P:protein localization to Golgi apparatus"/>
    <property type="evidence" value="ECO:0007669"/>
    <property type="project" value="TreeGrafter"/>
</dbReference>
<keyword evidence="12" id="KW-1185">Reference proteome</keyword>
<evidence type="ECO:0000256" key="6">
    <source>
        <dbReference type="ARBA" id="ARBA00022989"/>
    </source>
</evidence>
<keyword evidence="5" id="KW-0653">Protein transport</keyword>
<accession>A0A7J6RHG1</accession>
<dbReference type="GO" id="GO:0000139">
    <property type="term" value="C:Golgi membrane"/>
    <property type="evidence" value="ECO:0007669"/>
    <property type="project" value="UniProtKB-SubCell"/>
</dbReference>
<dbReference type="EMBL" id="JABANO010025471">
    <property type="protein sequence ID" value="KAF4720154.1"/>
    <property type="molecule type" value="Genomic_DNA"/>
</dbReference>
<name>A0A7J6RHG1_PEROL</name>